<keyword evidence="1" id="KW-0472">Membrane</keyword>
<keyword evidence="3" id="KW-1185">Reference proteome</keyword>
<keyword evidence="1" id="KW-1133">Transmembrane helix</keyword>
<reference evidence="2 3" key="1">
    <citation type="submission" date="2021-06" db="EMBL/GenBank/DDBJ databases">
        <authorList>
            <person name="Sun Q."/>
            <person name="Li D."/>
        </authorList>
    </citation>
    <scope>NUCLEOTIDE SEQUENCE [LARGE SCALE GENOMIC DNA]</scope>
    <source>
        <strain evidence="2 3">MSJ-40</strain>
    </source>
</reference>
<name>A0ABS6EA47_9FIRM</name>
<dbReference type="RefSeq" id="WP_216521126.1">
    <property type="nucleotide sequence ID" value="NZ_JAHLPM010000015.1"/>
</dbReference>
<evidence type="ECO:0000256" key="1">
    <source>
        <dbReference type="SAM" id="Phobius"/>
    </source>
</evidence>
<accession>A0ABS6EA47</accession>
<evidence type="ECO:0000313" key="2">
    <source>
        <dbReference type="EMBL" id="MBU5439416.1"/>
    </source>
</evidence>
<protein>
    <submittedName>
        <fullName evidence="2">Uncharacterized protein</fullName>
    </submittedName>
</protein>
<feature type="transmembrane region" description="Helical" evidence="1">
    <location>
        <begin position="53"/>
        <end position="72"/>
    </location>
</feature>
<proteinExistence type="predicted"/>
<keyword evidence="1" id="KW-0812">Transmembrane</keyword>
<sequence>MKSISFKLDENKVVSTSAWLVSLIQFSNKLNFFDAFKSFNLKMKSVNYTNLNRLQTLIASIAMGAITLMISMKN</sequence>
<evidence type="ECO:0000313" key="3">
    <source>
        <dbReference type="Proteomes" id="UP000749471"/>
    </source>
</evidence>
<organism evidence="2 3">
    <name type="scientific">Tissierella simiarum</name>
    <dbReference type="NCBI Taxonomy" id="2841534"/>
    <lineage>
        <taxon>Bacteria</taxon>
        <taxon>Bacillati</taxon>
        <taxon>Bacillota</taxon>
        <taxon>Tissierellia</taxon>
        <taxon>Tissierellales</taxon>
        <taxon>Tissierellaceae</taxon>
        <taxon>Tissierella</taxon>
    </lineage>
</organism>
<comment type="caution">
    <text evidence="2">The sequence shown here is derived from an EMBL/GenBank/DDBJ whole genome shotgun (WGS) entry which is preliminary data.</text>
</comment>
<dbReference type="EMBL" id="JAHLPM010000015">
    <property type="protein sequence ID" value="MBU5439416.1"/>
    <property type="molecule type" value="Genomic_DNA"/>
</dbReference>
<gene>
    <name evidence="2" type="ORF">KQI42_15465</name>
</gene>
<dbReference type="Proteomes" id="UP000749471">
    <property type="component" value="Unassembled WGS sequence"/>
</dbReference>